<dbReference type="GO" id="GO:0004563">
    <property type="term" value="F:beta-N-acetylhexosaminidase activity"/>
    <property type="evidence" value="ECO:0007669"/>
    <property type="project" value="UniProtKB-EC"/>
</dbReference>
<dbReference type="Gene3D" id="3.20.20.300">
    <property type="entry name" value="Glycoside hydrolase, family 3, N-terminal domain"/>
    <property type="match status" value="1"/>
</dbReference>
<dbReference type="GO" id="GO:0009254">
    <property type="term" value="P:peptidoglycan turnover"/>
    <property type="evidence" value="ECO:0007669"/>
    <property type="project" value="TreeGrafter"/>
</dbReference>
<protein>
    <recommendedName>
        <fullName evidence="3">beta-N-acetylhexosaminidase</fullName>
        <ecNumber evidence="3">3.2.1.52</ecNumber>
    </recommendedName>
</protein>
<dbReference type="AlphaFoldDB" id="A0A0K1JQE4"/>
<sequence>MSSRSVSAVRVVRRSAVVVGTAGMVVVLAAQPALARPPAALPATTPGCRANAVLHTLSLEKQLGQLFMVGTPATSASSTLLGQISTYHVGNVMLTGRSTAGVTATKSVTSALQTRASSAGLPKLLVATDQEGGNVQVLRGSGFSTMPTAVTQGTWSTTTLRSNATTWANQLKSAGINMNLAPVMDTVPSSSYDNPPIGNYDRNYGYSSSVVSAKGGAFLAGMRSVGVQTAAKHFPGLGMVHQNTDTTSVVRDTSIGKGNAYINPFSSAIAGHTDHVMMSSAYYNLIDRNNPAVFSNIVMTYLRSGLGFPGVIMTDDIGNAKAVQAWSPGTRAYRFIGNGGDLILTVNPSVLPAMYNAMLSQAHSNTFIKNRIWSSAYRVLLAKERIGLLGPAC</sequence>
<dbReference type="PATRIC" id="fig|571913.6.peg.2973"/>
<evidence type="ECO:0000256" key="3">
    <source>
        <dbReference type="ARBA" id="ARBA00012663"/>
    </source>
</evidence>
<proteinExistence type="inferred from homology"/>
<accession>A0A0K1JQE4</accession>
<gene>
    <name evidence="7" type="ORF">VV02_14630</name>
</gene>
<evidence type="ECO:0000256" key="4">
    <source>
        <dbReference type="ARBA" id="ARBA00022801"/>
    </source>
</evidence>
<keyword evidence="5" id="KW-0326">Glycosidase</keyword>
<dbReference type="STRING" id="571913.VV02_14630"/>
<dbReference type="PANTHER" id="PTHR30480">
    <property type="entry name" value="BETA-HEXOSAMINIDASE-RELATED"/>
    <property type="match status" value="1"/>
</dbReference>
<name>A0A0K1JQE4_9MICO</name>
<dbReference type="InterPro" id="IPR036962">
    <property type="entry name" value="Glyco_hydro_3_N_sf"/>
</dbReference>
<dbReference type="Pfam" id="PF00933">
    <property type="entry name" value="Glyco_hydro_3"/>
    <property type="match status" value="1"/>
</dbReference>
<dbReference type="EC" id="3.2.1.52" evidence="3"/>
<evidence type="ECO:0000256" key="1">
    <source>
        <dbReference type="ARBA" id="ARBA00001231"/>
    </source>
</evidence>
<dbReference type="KEGG" id="lmoi:VV02_14630"/>
<dbReference type="RefSeq" id="WP_169787693.1">
    <property type="nucleotide sequence ID" value="NZ_CP011112.1"/>
</dbReference>
<dbReference type="InterPro" id="IPR001764">
    <property type="entry name" value="Glyco_hydro_3_N"/>
</dbReference>
<evidence type="ECO:0000313" key="7">
    <source>
        <dbReference type="EMBL" id="AKU18944.1"/>
    </source>
</evidence>
<dbReference type="InterPro" id="IPR050226">
    <property type="entry name" value="NagZ_Beta-hexosaminidase"/>
</dbReference>
<keyword evidence="8" id="KW-1185">Reference proteome</keyword>
<feature type="domain" description="Glycoside hydrolase family 3 N-terminal" evidence="6">
    <location>
        <begin position="59"/>
        <end position="380"/>
    </location>
</feature>
<evidence type="ECO:0000313" key="8">
    <source>
        <dbReference type="Proteomes" id="UP000066480"/>
    </source>
</evidence>
<dbReference type="Proteomes" id="UP000066480">
    <property type="component" value="Chromosome"/>
</dbReference>
<evidence type="ECO:0000259" key="6">
    <source>
        <dbReference type="Pfam" id="PF00933"/>
    </source>
</evidence>
<dbReference type="GO" id="GO:0005975">
    <property type="term" value="P:carbohydrate metabolic process"/>
    <property type="evidence" value="ECO:0007669"/>
    <property type="project" value="InterPro"/>
</dbReference>
<evidence type="ECO:0000256" key="2">
    <source>
        <dbReference type="ARBA" id="ARBA00005336"/>
    </source>
</evidence>
<evidence type="ECO:0000256" key="5">
    <source>
        <dbReference type="ARBA" id="ARBA00023295"/>
    </source>
</evidence>
<comment type="catalytic activity">
    <reaction evidence="1">
        <text>Hydrolysis of terminal non-reducing N-acetyl-D-hexosamine residues in N-acetyl-beta-D-hexosaminides.</text>
        <dbReference type="EC" id="3.2.1.52"/>
    </reaction>
</comment>
<keyword evidence="4" id="KW-0378">Hydrolase</keyword>
<comment type="similarity">
    <text evidence="2">Belongs to the glycosyl hydrolase 3 family.</text>
</comment>
<organism evidence="7 8">
    <name type="scientific">Luteipulveratus mongoliensis</name>
    <dbReference type="NCBI Taxonomy" id="571913"/>
    <lineage>
        <taxon>Bacteria</taxon>
        <taxon>Bacillati</taxon>
        <taxon>Actinomycetota</taxon>
        <taxon>Actinomycetes</taxon>
        <taxon>Micrococcales</taxon>
        <taxon>Dermacoccaceae</taxon>
        <taxon>Luteipulveratus</taxon>
    </lineage>
</organism>
<reference evidence="7 8" key="1">
    <citation type="submission" date="2015-03" db="EMBL/GenBank/DDBJ databases">
        <title>Luteipulveratus halotolerans sp. nov., a novel actinobacterium (Dermacoccaceae) from Sarawak, Malaysia.</title>
        <authorList>
            <person name="Juboi H."/>
            <person name="Basik A."/>
            <person name="Shamsul S.S."/>
            <person name="Arnold P."/>
            <person name="Schmitt E.K."/>
            <person name="Sanglier J.-J."/>
            <person name="Yeo T."/>
        </authorList>
    </citation>
    <scope>NUCLEOTIDE SEQUENCE [LARGE SCALE GENOMIC DNA]</scope>
    <source>
        <strain evidence="7 8">MN07-A0370</strain>
    </source>
</reference>
<dbReference type="SUPFAM" id="SSF51445">
    <property type="entry name" value="(Trans)glycosidases"/>
    <property type="match status" value="1"/>
</dbReference>
<dbReference type="EMBL" id="CP011112">
    <property type="protein sequence ID" value="AKU18944.1"/>
    <property type="molecule type" value="Genomic_DNA"/>
</dbReference>
<dbReference type="PANTHER" id="PTHR30480:SF13">
    <property type="entry name" value="BETA-HEXOSAMINIDASE"/>
    <property type="match status" value="1"/>
</dbReference>
<dbReference type="InterPro" id="IPR017853">
    <property type="entry name" value="GH"/>
</dbReference>